<proteinExistence type="predicted"/>
<protein>
    <submittedName>
        <fullName evidence="1">Uncharacterized protein</fullName>
    </submittedName>
</protein>
<gene>
    <name evidence="1" type="ORF">RCOM_0728310</name>
</gene>
<keyword evidence="2" id="KW-1185">Reference proteome</keyword>
<sequence>MVEKKNNARIVLGLRINVPRSLNLFRSDIDRSWFDMVYALLVSGRVNISIS</sequence>
<dbReference type="EMBL" id="EQ973906">
    <property type="protein sequence ID" value="EEF39368.1"/>
    <property type="molecule type" value="Genomic_DNA"/>
</dbReference>
<evidence type="ECO:0000313" key="2">
    <source>
        <dbReference type="Proteomes" id="UP000008311"/>
    </source>
</evidence>
<name>B9SAK7_RICCO</name>
<organism evidence="1 2">
    <name type="scientific">Ricinus communis</name>
    <name type="common">Castor bean</name>
    <dbReference type="NCBI Taxonomy" id="3988"/>
    <lineage>
        <taxon>Eukaryota</taxon>
        <taxon>Viridiplantae</taxon>
        <taxon>Streptophyta</taxon>
        <taxon>Embryophyta</taxon>
        <taxon>Tracheophyta</taxon>
        <taxon>Spermatophyta</taxon>
        <taxon>Magnoliopsida</taxon>
        <taxon>eudicotyledons</taxon>
        <taxon>Gunneridae</taxon>
        <taxon>Pentapetalae</taxon>
        <taxon>rosids</taxon>
        <taxon>fabids</taxon>
        <taxon>Malpighiales</taxon>
        <taxon>Euphorbiaceae</taxon>
        <taxon>Acalyphoideae</taxon>
        <taxon>Acalypheae</taxon>
        <taxon>Ricinus</taxon>
    </lineage>
</organism>
<accession>B9SAK7</accession>
<reference evidence="2" key="1">
    <citation type="journal article" date="2010" name="Nat. Biotechnol.">
        <title>Draft genome sequence of the oilseed species Ricinus communis.</title>
        <authorList>
            <person name="Chan A.P."/>
            <person name="Crabtree J."/>
            <person name="Zhao Q."/>
            <person name="Lorenzi H."/>
            <person name="Orvis J."/>
            <person name="Puiu D."/>
            <person name="Melake-Berhan A."/>
            <person name="Jones K.M."/>
            <person name="Redman J."/>
            <person name="Chen G."/>
            <person name="Cahoon E.B."/>
            <person name="Gedil M."/>
            <person name="Stanke M."/>
            <person name="Haas B.J."/>
            <person name="Wortman J.R."/>
            <person name="Fraser-Liggett C.M."/>
            <person name="Ravel J."/>
            <person name="Rabinowicz P.D."/>
        </authorList>
    </citation>
    <scope>NUCLEOTIDE SEQUENCE [LARGE SCALE GENOMIC DNA]</scope>
    <source>
        <strain evidence="2">cv. Hale</strain>
    </source>
</reference>
<dbReference type="Proteomes" id="UP000008311">
    <property type="component" value="Unassembled WGS sequence"/>
</dbReference>
<dbReference type="InParanoid" id="B9SAK7"/>
<evidence type="ECO:0000313" key="1">
    <source>
        <dbReference type="EMBL" id="EEF39368.1"/>
    </source>
</evidence>
<dbReference type="AlphaFoldDB" id="B9SAK7"/>